<dbReference type="AlphaFoldDB" id="A0A016T2H9"/>
<organism evidence="1 2">
    <name type="scientific">Ancylostoma ceylanicum</name>
    <dbReference type="NCBI Taxonomy" id="53326"/>
    <lineage>
        <taxon>Eukaryota</taxon>
        <taxon>Metazoa</taxon>
        <taxon>Ecdysozoa</taxon>
        <taxon>Nematoda</taxon>
        <taxon>Chromadorea</taxon>
        <taxon>Rhabditida</taxon>
        <taxon>Rhabditina</taxon>
        <taxon>Rhabditomorpha</taxon>
        <taxon>Strongyloidea</taxon>
        <taxon>Ancylostomatidae</taxon>
        <taxon>Ancylostomatinae</taxon>
        <taxon>Ancylostoma</taxon>
    </lineage>
</organism>
<evidence type="ECO:0000313" key="2">
    <source>
        <dbReference type="Proteomes" id="UP000024635"/>
    </source>
</evidence>
<reference evidence="2" key="1">
    <citation type="journal article" date="2015" name="Nat. Genet.">
        <title>The genome and transcriptome of the zoonotic hookworm Ancylostoma ceylanicum identify infection-specific gene families.</title>
        <authorList>
            <person name="Schwarz E.M."/>
            <person name="Hu Y."/>
            <person name="Antoshechkin I."/>
            <person name="Miller M.M."/>
            <person name="Sternberg P.W."/>
            <person name="Aroian R.V."/>
        </authorList>
    </citation>
    <scope>NUCLEOTIDE SEQUENCE</scope>
    <source>
        <strain evidence="2">HY135</strain>
    </source>
</reference>
<keyword evidence="2" id="KW-1185">Reference proteome</keyword>
<gene>
    <name evidence="1" type="primary">Acey_s0142.g2282</name>
    <name evidence="1" type="ORF">Y032_0142g2282</name>
</gene>
<name>A0A016T2H9_9BILA</name>
<proteinExistence type="predicted"/>
<protein>
    <submittedName>
        <fullName evidence="1">Uncharacterized protein</fullName>
    </submittedName>
</protein>
<dbReference type="EMBL" id="JARK01001478">
    <property type="protein sequence ID" value="EYB97183.1"/>
    <property type="molecule type" value="Genomic_DNA"/>
</dbReference>
<sequence>MFCTVLGFFDRAGIALFFHYEYALESCEINGEILGIFQCRFLVQPSVQIQPAISEQIAIKTVSSQRF</sequence>
<dbReference type="Proteomes" id="UP000024635">
    <property type="component" value="Unassembled WGS sequence"/>
</dbReference>
<comment type="caution">
    <text evidence="1">The sequence shown here is derived from an EMBL/GenBank/DDBJ whole genome shotgun (WGS) entry which is preliminary data.</text>
</comment>
<accession>A0A016T2H9</accession>
<evidence type="ECO:0000313" key="1">
    <source>
        <dbReference type="EMBL" id="EYB97183.1"/>
    </source>
</evidence>